<evidence type="ECO:0000313" key="2">
    <source>
        <dbReference type="Proteomes" id="UP000193498"/>
    </source>
</evidence>
<evidence type="ECO:0000313" key="1">
    <source>
        <dbReference type="EMBL" id="ORY07067.1"/>
    </source>
</evidence>
<name>A0A1Y1ZAP6_9FUNG</name>
<sequence length="96" mass="11463">MENQVTTNFLDDARKYYHILSQTNNNAYTPLRRIQRRRNLEKAKHFCYNIGNQRVKENLSVNDLTIRLQEYMTRVDTSERIRSVNRTTSASHLFAL</sequence>
<comment type="caution">
    <text evidence="1">The sequence shown here is derived from an EMBL/GenBank/DDBJ whole genome shotgun (WGS) entry which is preliminary data.</text>
</comment>
<keyword evidence="2" id="KW-1185">Reference proteome</keyword>
<dbReference type="EMBL" id="MCFE01000011">
    <property type="protein sequence ID" value="ORY07067.1"/>
    <property type="molecule type" value="Genomic_DNA"/>
</dbReference>
<protein>
    <submittedName>
        <fullName evidence="1">Uncharacterized protein</fullName>
    </submittedName>
</protein>
<dbReference type="InParanoid" id="A0A1Y1ZAP6"/>
<accession>A0A1Y1ZAP6</accession>
<gene>
    <name evidence="1" type="ORF">K493DRAFT_310318</name>
</gene>
<dbReference type="Proteomes" id="UP000193498">
    <property type="component" value="Unassembled WGS sequence"/>
</dbReference>
<reference evidence="1 2" key="1">
    <citation type="submission" date="2016-07" db="EMBL/GenBank/DDBJ databases">
        <title>Pervasive Adenine N6-methylation of Active Genes in Fungi.</title>
        <authorList>
            <consortium name="DOE Joint Genome Institute"/>
            <person name="Mondo S.J."/>
            <person name="Dannebaum R.O."/>
            <person name="Kuo R.C."/>
            <person name="Labutti K."/>
            <person name="Haridas S."/>
            <person name="Kuo A."/>
            <person name="Salamov A."/>
            <person name="Ahrendt S.R."/>
            <person name="Lipzen A."/>
            <person name="Sullivan W."/>
            <person name="Andreopoulos W.B."/>
            <person name="Clum A."/>
            <person name="Lindquist E."/>
            <person name="Daum C."/>
            <person name="Ramamoorthy G.K."/>
            <person name="Gryganskyi A."/>
            <person name="Culley D."/>
            <person name="Magnuson J.K."/>
            <person name="James T.Y."/>
            <person name="O'Malley M.A."/>
            <person name="Stajich J.E."/>
            <person name="Spatafora J.W."/>
            <person name="Visel A."/>
            <person name="Grigoriev I.V."/>
        </authorList>
    </citation>
    <scope>NUCLEOTIDE SEQUENCE [LARGE SCALE GENOMIC DNA]</scope>
    <source>
        <strain evidence="1 2">CBS 931.73</strain>
    </source>
</reference>
<organism evidence="1 2">
    <name type="scientific">Basidiobolus meristosporus CBS 931.73</name>
    <dbReference type="NCBI Taxonomy" id="1314790"/>
    <lineage>
        <taxon>Eukaryota</taxon>
        <taxon>Fungi</taxon>
        <taxon>Fungi incertae sedis</taxon>
        <taxon>Zoopagomycota</taxon>
        <taxon>Entomophthoromycotina</taxon>
        <taxon>Basidiobolomycetes</taxon>
        <taxon>Basidiobolales</taxon>
        <taxon>Basidiobolaceae</taxon>
        <taxon>Basidiobolus</taxon>
    </lineage>
</organism>
<dbReference type="AlphaFoldDB" id="A0A1Y1ZAP6"/>
<proteinExistence type="predicted"/>